<dbReference type="CDD" id="cd07067">
    <property type="entry name" value="HP_PGM_like"/>
    <property type="match status" value="1"/>
</dbReference>
<sequence>MPPTIDILCHAESRDSFEPNGEMLRDPSLTVGGEYEAERLGMSFPHMSQVKRIISSPMRRAIETATRTFKLLINQQDIKVVLVPELQECSSKPSDMGSPVPELRGEFGFALDLGLLSDGWWYKDVSARDQIKIAERARQARLYIRGVARQLGDDDHIVVVTHREFITHLIQSEPRFRNLEFRGYQFVDVFGGDDQAFLA</sequence>
<dbReference type="Pfam" id="PF00300">
    <property type="entry name" value="His_Phos_1"/>
    <property type="match status" value="1"/>
</dbReference>
<reference evidence="1 2" key="1">
    <citation type="submission" date="2019-03" db="EMBL/GenBank/DDBJ databases">
        <title>Draft genome sequence of Xylaria hypoxylon DSM 108379, a ubiquitous saprotrophic-parasitic fungi on hardwood.</title>
        <authorList>
            <person name="Buettner E."/>
            <person name="Leonhardt S."/>
            <person name="Gebauer A.M."/>
            <person name="Liers C."/>
            <person name="Hofrichter M."/>
            <person name="Kellner H."/>
        </authorList>
    </citation>
    <scope>NUCLEOTIDE SEQUENCE [LARGE SCALE GENOMIC DNA]</scope>
    <source>
        <strain evidence="1 2">DSM 108379</strain>
    </source>
</reference>
<dbReference type="OrthoDB" id="496981at2759"/>
<dbReference type="InterPro" id="IPR013078">
    <property type="entry name" value="His_Pase_superF_clade-1"/>
</dbReference>
<dbReference type="SUPFAM" id="SSF53254">
    <property type="entry name" value="Phosphoglycerate mutase-like"/>
    <property type="match status" value="1"/>
</dbReference>
<dbReference type="SMART" id="SM00855">
    <property type="entry name" value="PGAM"/>
    <property type="match status" value="1"/>
</dbReference>
<gene>
    <name evidence="1" type="ORF">E0Z10_g1275</name>
</gene>
<evidence type="ECO:0000313" key="2">
    <source>
        <dbReference type="Proteomes" id="UP000297716"/>
    </source>
</evidence>
<organism evidence="1 2">
    <name type="scientific">Xylaria hypoxylon</name>
    <dbReference type="NCBI Taxonomy" id="37992"/>
    <lineage>
        <taxon>Eukaryota</taxon>
        <taxon>Fungi</taxon>
        <taxon>Dikarya</taxon>
        <taxon>Ascomycota</taxon>
        <taxon>Pezizomycotina</taxon>
        <taxon>Sordariomycetes</taxon>
        <taxon>Xylariomycetidae</taxon>
        <taxon>Xylariales</taxon>
        <taxon>Xylariaceae</taxon>
        <taxon>Xylaria</taxon>
    </lineage>
</organism>
<accession>A0A4Z0Z730</accession>
<protein>
    <submittedName>
        <fullName evidence="1">Uncharacterized protein</fullName>
    </submittedName>
</protein>
<dbReference type="InterPro" id="IPR029033">
    <property type="entry name" value="His_PPase_superfam"/>
</dbReference>
<name>A0A4Z0Z730_9PEZI</name>
<dbReference type="AlphaFoldDB" id="A0A4Z0Z730"/>
<dbReference type="Gene3D" id="3.40.50.1240">
    <property type="entry name" value="Phosphoglycerate mutase-like"/>
    <property type="match status" value="1"/>
</dbReference>
<proteinExistence type="predicted"/>
<dbReference type="EMBL" id="SKBN01000013">
    <property type="protein sequence ID" value="TGJ87510.1"/>
    <property type="molecule type" value="Genomic_DNA"/>
</dbReference>
<comment type="caution">
    <text evidence="1">The sequence shown here is derived from an EMBL/GenBank/DDBJ whole genome shotgun (WGS) entry which is preliminary data.</text>
</comment>
<evidence type="ECO:0000313" key="1">
    <source>
        <dbReference type="EMBL" id="TGJ87510.1"/>
    </source>
</evidence>
<keyword evidence="2" id="KW-1185">Reference proteome</keyword>
<dbReference type="Proteomes" id="UP000297716">
    <property type="component" value="Unassembled WGS sequence"/>
</dbReference>